<sequence length="374" mass="39149">METEARLLLITEDPQLRDEVALIAATVGAGLESRGSWHGVEPQRWAVLMCGPDHPPPHQRLARQSLMLTRTAGDPSTEHQLWRTAAEHPGLRPVPLPAGESWLAQHLSEAVLDRSPGRVVAVAGALGGAGASTIAYLLAAELVVRGASAVLVDADPSPGAGIASLVETSSTRTRRNEALTGSERIGWEALGALDGGISAAQLGAALPVTEGIHVVSGNPGAEVRRRMLAPVVHAARRAFDWVILDVSRDYEVCLTAVEHLDHLLLVTSCSASGARAARQVSSCYPELPLALLVNGLSHAGWSPDEVSSAAGVPLAGDVPEQRWMRRESELGSAYELLRSRRGAAYIGTLLESLDSGASGVAGADGVAGTQVLHE</sequence>
<evidence type="ECO:0000313" key="1">
    <source>
        <dbReference type="EMBL" id="MBE1515231.1"/>
    </source>
</evidence>
<dbReference type="PANTHER" id="PTHR43384:SF11">
    <property type="entry name" value="SEPTUM SITE DETERMINING PROTEIN"/>
    <property type="match status" value="1"/>
</dbReference>
<reference evidence="1 2" key="1">
    <citation type="submission" date="2020-10" db="EMBL/GenBank/DDBJ databases">
        <title>Sequencing the genomes of 1000 actinobacteria strains.</title>
        <authorList>
            <person name="Klenk H.-P."/>
        </authorList>
    </citation>
    <scope>NUCLEOTIDE SEQUENCE [LARGE SCALE GENOMIC DNA]</scope>
    <source>
        <strain evidence="1 2">DSM 15474</strain>
    </source>
</reference>
<dbReference type="InterPro" id="IPR027417">
    <property type="entry name" value="P-loop_NTPase"/>
</dbReference>
<dbReference type="PANTHER" id="PTHR43384">
    <property type="entry name" value="SEPTUM SITE-DETERMINING PROTEIN MIND HOMOLOG, CHLOROPLASTIC-RELATED"/>
    <property type="match status" value="1"/>
</dbReference>
<evidence type="ECO:0000313" key="2">
    <source>
        <dbReference type="Proteomes" id="UP000636579"/>
    </source>
</evidence>
<gene>
    <name evidence="1" type="ORF">H4W26_001986</name>
</gene>
<proteinExistence type="predicted"/>
<dbReference type="EMBL" id="JADBEE010000001">
    <property type="protein sequence ID" value="MBE1515231.1"/>
    <property type="molecule type" value="Genomic_DNA"/>
</dbReference>
<dbReference type="Proteomes" id="UP000636579">
    <property type="component" value="Unassembled WGS sequence"/>
</dbReference>
<organism evidence="1 2">
    <name type="scientific">Nesterenkonia halotolerans</name>
    <dbReference type="NCBI Taxonomy" id="225325"/>
    <lineage>
        <taxon>Bacteria</taxon>
        <taxon>Bacillati</taxon>
        <taxon>Actinomycetota</taxon>
        <taxon>Actinomycetes</taxon>
        <taxon>Micrococcales</taxon>
        <taxon>Micrococcaceae</taxon>
        <taxon>Nesterenkonia</taxon>
    </lineage>
</organism>
<name>A0ABR9J9I8_9MICC</name>
<dbReference type="SUPFAM" id="SSF52540">
    <property type="entry name" value="P-loop containing nucleoside triphosphate hydrolases"/>
    <property type="match status" value="1"/>
</dbReference>
<protein>
    <submittedName>
        <fullName evidence="1">Secretion/DNA translocation related CpaE-like protein</fullName>
    </submittedName>
</protein>
<dbReference type="RefSeq" id="WP_192591877.1">
    <property type="nucleotide sequence ID" value="NZ_JADBEE010000001.1"/>
</dbReference>
<dbReference type="Gene3D" id="3.40.50.300">
    <property type="entry name" value="P-loop containing nucleotide triphosphate hydrolases"/>
    <property type="match status" value="1"/>
</dbReference>
<accession>A0ABR9J9I8</accession>
<comment type="caution">
    <text evidence="1">The sequence shown here is derived from an EMBL/GenBank/DDBJ whole genome shotgun (WGS) entry which is preliminary data.</text>
</comment>
<dbReference type="InterPro" id="IPR050625">
    <property type="entry name" value="ParA/MinD_ATPase"/>
</dbReference>
<keyword evidence="2" id="KW-1185">Reference proteome</keyword>